<dbReference type="InterPro" id="IPR014914">
    <property type="entry name" value="RES_dom"/>
</dbReference>
<dbReference type="SMART" id="SM00953">
    <property type="entry name" value="RES"/>
    <property type="match status" value="1"/>
</dbReference>
<evidence type="ECO:0000259" key="1">
    <source>
        <dbReference type="SMART" id="SM00953"/>
    </source>
</evidence>
<dbReference type="STRING" id="1305731.GCA_000934705_01149"/>
<reference evidence="2 3" key="1">
    <citation type="submission" date="2015-09" db="EMBL/GenBank/DDBJ databases">
        <title>Identification and resolution of microdiversity through metagenomic sequencing of parallel consortia.</title>
        <authorList>
            <person name="Nelson W.C."/>
            <person name="Romine M.F."/>
            <person name="Lindemann S.R."/>
        </authorList>
    </citation>
    <scope>NUCLEOTIDE SEQUENCE [LARGE SCALE GENOMIC DNA]</scope>
    <source>
        <strain evidence="2">HL-55</strain>
    </source>
</reference>
<dbReference type="AlphaFoldDB" id="A0A0P8D2S1"/>
<accession>A0A0P8D2S1</accession>
<dbReference type="Proteomes" id="UP000050416">
    <property type="component" value="Unassembled WGS sequence"/>
</dbReference>
<sequence>MNYKERISAAIGSVQGILYRVVESQEEIATSRIVDNMQEQARLEQLLDASKPAAPAGADNLHYLLTTPFRYPPLKHGSRFGRSFEPSLFYGAMSVPTVLAETAFYRFVFTSHLSVPFPRPLTTLHTLFSARFRSAHAVRLQCPDWQDLHETLTDPTCYRETQSLGTDMRHSGVDVFQFLSARALQAGLYQLPWNLEQGMSGLNVALFSPGPFRDRTPKSYQKLIVATSDHQVSMSLALDHGGKQVHNFNKSEYLVNGVIPEPAL</sequence>
<protein>
    <submittedName>
        <fullName evidence="2">RES domain</fullName>
    </submittedName>
</protein>
<comment type="caution">
    <text evidence="2">The sequence shown here is derived from an EMBL/GenBank/DDBJ whole genome shotgun (WGS) entry which is preliminary data.</text>
</comment>
<dbReference type="PATRIC" id="fig|1305731.5.peg.2466"/>
<feature type="domain" description="RES" evidence="1">
    <location>
        <begin position="68"/>
        <end position="218"/>
    </location>
</feature>
<name>A0A0P8D2S1_9GAMM</name>
<proteinExistence type="predicted"/>
<gene>
    <name evidence="2" type="ORF">HLUCCX14_02795</name>
</gene>
<dbReference type="Pfam" id="PF08808">
    <property type="entry name" value="RES"/>
    <property type="match status" value="1"/>
</dbReference>
<evidence type="ECO:0000313" key="3">
    <source>
        <dbReference type="Proteomes" id="UP000050416"/>
    </source>
</evidence>
<evidence type="ECO:0000313" key="2">
    <source>
        <dbReference type="EMBL" id="KPQ30024.1"/>
    </source>
</evidence>
<dbReference type="OrthoDB" id="9799238at2"/>
<organism evidence="2 3">
    <name type="scientific">Marinobacter excellens HL-55</name>
    <dbReference type="NCBI Taxonomy" id="1305731"/>
    <lineage>
        <taxon>Bacteria</taxon>
        <taxon>Pseudomonadati</taxon>
        <taxon>Pseudomonadota</taxon>
        <taxon>Gammaproteobacteria</taxon>
        <taxon>Pseudomonadales</taxon>
        <taxon>Marinobacteraceae</taxon>
        <taxon>Marinobacter</taxon>
    </lineage>
</organism>
<dbReference type="EMBL" id="LJZQ01000003">
    <property type="protein sequence ID" value="KPQ30024.1"/>
    <property type="molecule type" value="Genomic_DNA"/>
</dbReference>